<dbReference type="EMBL" id="FOLM01000007">
    <property type="protein sequence ID" value="SFC88879.1"/>
    <property type="molecule type" value="Genomic_DNA"/>
</dbReference>
<accession>A0A1I1MU31</accession>
<evidence type="ECO:0000313" key="3">
    <source>
        <dbReference type="Proteomes" id="UP000199207"/>
    </source>
</evidence>
<evidence type="ECO:0000256" key="1">
    <source>
        <dbReference type="SAM" id="MobiDB-lite"/>
    </source>
</evidence>
<feature type="compositionally biased region" description="Basic and acidic residues" evidence="1">
    <location>
        <begin position="29"/>
        <end position="39"/>
    </location>
</feature>
<dbReference type="AlphaFoldDB" id="A0A1I1MU31"/>
<protein>
    <submittedName>
        <fullName evidence="2">Uncharacterized protein</fullName>
    </submittedName>
</protein>
<gene>
    <name evidence="2" type="ORF">SAMN05421773_10764</name>
</gene>
<organism evidence="2 3">
    <name type="scientific">Streptomyces aidingensis</name>
    <dbReference type="NCBI Taxonomy" id="910347"/>
    <lineage>
        <taxon>Bacteria</taxon>
        <taxon>Bacillati</taxon>
        <taxon>Actinomycetota</taxon>
        <taxon>Actinomycetes</taxon>
        <taxon>Kitasatosporales</taxon>
        <taxon>Streptomycetaceae</taxon>
        <taxon>Streptomyces</taxon>
    </lineage>
</organism>
<keyword evidence="3" id="KW-1185">Reference proteome</keyword>
<sequence length="39" mass="3975">MTNSGLFTRVPATAAVSCRACRPGTPEAGEAREEAPGRG</sequence>
<proteinExistence type="predicted"/>
<feature type="region of interest" description="Disordered" evidence="1">
    <location>
        <begin position="20"/>
        <end position="39"/>
    </location>
</feature>
<name>A0A1I1MU31_9ACTN</name>
<reference evidence="2 3" key="1">
    <citation type="submission" date="2016-10" db="EMBL/GenBank/DDBJ databases">
        <authorList>
            <person name="de Groot N.N."/>
        </authorList>
    </citation>
    <scope>NUCLEOTIDE SEQUENCE [LARGE SCALE GENOMIC DNA]</scope>
    <source>
        <strain evidence="2 3">CGMCC 4.5739</strain>
    </source>
</reference>
<dbReference type="Proteomes" id="UP000199207">
    <property type="component" value="Unassembled WGS sequence"/>
</dbReference>
<evidence type="ECO:0000313" key="2">
    <source>
        <dbReference type="EMBL" id="SFC88879.1"/>
    </source>
</evidence>